<feature type="compositionally biased region" description="Low complexity" evidence="1">
    <location>
        <begin position="435"/>
        <end position="451"/>
    </location>
</feature>
<evidence type="ECO:0000313" key="3">
    <source>
        <dbReference type="Proteomes" id="UP000824134"/>
    </source>
</evidence>
<sequence>MSFDSHPELPPHLLALSHLTQWYSNLHQQPLDFRFTVHGTTVEAPVATITGALGASAPADFAQAATVAAFELAQAGHFKGSYTVRINTSPGGQAIVKQMPTAAPATEQDEAPRSSAPTQSVSHNGLQLRSALLARGHNSGYSPAEVAAEEKQRGFTFTPELKFYRALVRNGVVAEVAGQNVIASTPQADFGVSTLDSAPWKAPEKTDGTVQAVLSHTLWIEIASSPTHLYAIDLAPGTRGTVGQVIARRRGEASVPVQVALSLADFVTGHLVGQDAGSGSPAPATAATPKTTAGAPALAQTIAWVGTVEPVALPGFLGWTLAPTEARYRAVLAEIDPNSAAKPETAAAEEPVESNEPLALADEPTPTPANSSEPVVAPAVPVVIQSTTTSENASSLFTTPGADEPAPESVATPESDIEPEAETLPAPSAQEQDEAASSPLSRAASAYAAAAFPNDLPVTTGEKAQGIRDIDPGVTRVPDSPEQKNIATTIGTLAFGTPEERKEYQSTDTDTVPSIAARAKKVSLASAQAGPQQHTEENEQKQDDRSLRSALRKFFIGD</sequence>
<protein>
    <submittedName>
        <fullName evidence="2">Uncharacterized protein</fullName>
    </submittedName>
</protein>
<accession>A0A9D2CQF6</accession>
<comment type="caution">
    <text evidence="2">The sequence shown here is derived from an EMBL/GenBank/DDBJ whole genome shotgun (WGS) entry which is preliminary data.</text>
</comment>
<organism evidence="2 3">
    <name type="scientific">Candidatus Rothia avicola</name>
    <dbReference type="NCBI Taxonomy" id="2840478"/>
    <lineage>
        <taxon>Bacteria</taxon>
        <taxon>Bacillati</taxon>
        <taxon>Actinomycetota</taxon>
        <taxon>Actinomycetes</taxon>
        <taxon>Micrococcales</taxon>
        <taxon>Micrococcaceae</taxon>
        <taxon>Rothia</taxon>
    </lineage>
</organism>
<reference evidence="2" key="2">
    <citation type="submission" date="2021-04" db="EMBL/GenBank/DDBJ databases">
        <authorList>
            <person name="Gilroy R."/>
        </authorList>
    </citation>
    <scope>NUCLEOTIDE SEQUENCE</scope>
    <source>
        <strain evidence="2">ChiHjej12B11-9195</strain>
    </source>
</reference>
<feature type="region of interest" description="Disordered" evidence="1">
    <location>
        <begin position="390"/>
        <end position="481"/>
    </location>
</feature>
<reference evidence="2" key="1">
    <citation type="journal article" date="2021" name="PeerJ">
        <title>Extensive microbial diversity within the chicken gut microbiome revealed by metagenomics and culture.</title>
        <authorList>
            <person name="Gilroy R."/>
            <person name="Ravi A."/>
            <person name="Getino M."/>
            <person name="Pursley I."/>
            <person name="Horton D.L."/>
            <person name="Alikhan N.F."/>
            <person name="Baker D."/>
            <person name="Gharbi K."/>
            <person name="Hall N."/>
            <person name="Watson M."/>
            <person name="Adriaenssens E.M."/>
            <person name="Foster-Nyarko E."/>
            <person name="Jarju S."/>
            <person name="Secka A."/>
            <person name="Antonio M."/>
            <person name="Oren A."/>
            <person name="Chaudhuri R.R."/>
            <person name="La Ragione R."/>
            <person name="Hildebrand F."/>
            <person name="Pallen M.J."/>
        </authorList>
    </citation>
    <scope>NUCLEOTIDE SEQUENCE</scope>
    <source>
        <strain evidence="2">ChiHjej12B11-9195</strain>
    </source>
</reference>
<dbReference type="Proteomes" id="UP000824134">
    <property type="component" value="Unassembled WGS sequence"/>
</dbReference>
<name>A0A9D2CQF6_9MICC</name>
<feature type="region of interest" description="Disordered" evidence="1">
    <location>
        <begin position="99"/>
        <end position="123"/>
    </location>
</feature>
<dbReference type="AlphaFoldDB" id="A0A9D2CQF6"/>
<proteinExistence type="predicted"/>
<feature type="region of interest" description="Disordered" evidence="1">
    <location>
        <begin position="339"/>
        <end position="374"/>
    </location>
</feature>
<evidence type="ECO:0000313" key="2">
    <source>
        <dbReference type="EMBL" id="HIY94501.1"/>
    </source>
</evidence>
<dbReference type="EMBL" id="DXCN01000021">
    <property type="protein sequence ID" value="HIY94501.1"/>
    <property type="molecule type" value="Genomic_DNA"/>
</dbReference>
<feature type="compositionally biased region" description="Low complexity" evidence="1">
    <location>
        <begin position="340"/>
        <end position="349"/>
    </location>
</feature>
<evidence type="ECO:0000256" key="1">
    <source>
        <dbReference type="SAM" id="MobiDB-lite"/>
    </source>
</evidence>
<gene>
    <name evidence="2" type="ORF">H9821_02395</name>
</gene>
<feature type="compositionally biased region" description="Basic and acidic residues" evidence="1">
    <location>
        <begin position="534"/>
        <end position="547"/>
    </location>
</feature>
<feature type="region of interest" description="Disordered" evidence="1">
    <location>
        <begin position="520"/>
        <end position="558"/>
    </location>
</feature>